<dbReference type="InterPro" id="IPR004193">
    <property type="entry name" value="Glyco_hydro_13_N"/>
</dbReference>
<dbReference type="CDD" id="cd11322">
    <property type="entry name" value="AmyAc_Glg_BE"/>
    <property type="match status" value="1"/>
</dbReference>
<gene>
    <name evidence="10 13" type="primary">glgB</name>
    <name evidence="13" type="ORF">FME95_12425</name>
</gene>
<comment type="caution">
    <text evidence="13">The sequence shown here is derived from an EMBL/GenBank/DDBJ whole genome shotgun (WGS) entry which is preliminary data.</text>
</comment>
<dbReference type="NCBIfam" id="NF008967">
    <property type="entry name" value="PRK12313.1"/>
    <property type="match status" value="1"/>
</dbReference>
<sequence length="722" mass="82924">MLPLKEFNPELLASPFDHLGCFQTAKRDWLIRLYLPDVSAAELIDEISGASLGLLRPVHAAGLFELNHQADQAPLYRVRILQPDLGLQSLDAYQFKQRAEVDLSTDRNRLYLNLGAQLCAAQWQDQRINGVRFAVYAPNAASVNLIGDFNHWHNQRHAMQRYEDGVWRLFIPEAGVDDEYCFLITDSAGNRLPTKTDPYNFSCTQHPDFHSVVINQQSYDWQDHSWQTRQLENVQTQAISIYEVHLGSWCQPNDQQVSYRALAEQLIPYVKRMGFTHIELLPITEHPFDGSWGYQPIGLFAPTSRYGTVDQFKAFIDQCHQHGIAVLLDWVPAHFPADNHGLAKFDGSALYEYADPRQGWHPDWNSYVYDYSSPEVCAFLISSALFWLDVFHIDGLRVDAVSSMLYLDYSRQPDEWLPNADGGNHNYDAIAFLQRLNKTINQHYPKALKIAEESSYFQGVTKTVTEQGLGFDLKWNLGWMNDSLAFMAEPFDQRAAYREKLTHAISYMDSEHFLLPLSHDEVTHGKGSLLDRMPGDQWQKMANLRAYYGFMYAHPGKKLMFMGNEFAHLQEWSHQSALDWSLLGELPTDHSGMQTLIKDLNQLYLQQPALHELDSSKRGFSWLTEFDNERLISSFIRRAQGEDVIVVVVNLSIWPVDNYRVGVPHKGCYRVILDTDSRYYNGSNYGRYDQYQSLPDAVHGQPMSLNLSVPPLATLYLKWQGC</sequence>
<dbReference type="PANTHER" id="PTHR43651:SF3">
    <property type="entry name" value="1,4-ALPHA-GLUCAN-BRANCHING ENZYME"/>
    <property type="match status" value="1"/>
</dbReference>
<evidence type="ECO:0000256" key="4">
    <source>
        <dbReference type="ARBA" id="ARBA00009000"/>
    </source>
</evidence>
<keyword evidence="14" id="KW-1185">Reference proteome</keyword>
<keyword evidence="9 10" id="KW-0119">Carbohydrate metabolism</keyword>
<dbReference type="InterPro" id="IPR006048">
    <property type="entry name" value="A-amylase/branching_C"/>
</dbReference>
<comment type="function">
    <text evidence="2 10">Catalyzes the formation of the alpha-1,6-glucosidic linkages in glycogen by scission of a 1,4-alpha-linked oligosaccharide from growing alpha-1,4-glucan chains and the subsequent attachment of the oligosaccharide to the alpha-1,6 position.</text>
</comment>
<evidence type="ECO:0000256" key="11">
    <source>
        <dbReference type="PIRSR" id="PIRSR000463-1"/>
    </source>
</evidence>
<dbReference type="GO" id="GO:0043169">
    <property type="term" value="F:cation binding"/>
    <property type="evidence" value="ECO:0007669"/>
    <property type="project" value="InterPro"/>
</dbReference>
<dbReference type="OrthoDB" id="9800174at2"/>
<dbReference type="EMBL" id="VKAD01000003">
    <property type="protein sequence ID" value="TXR51331.1"/>
    <property type="molecule type" value="Genomic_DNA"/>
</dbReference>
<dbReference type="HAMAP" id="MF_00685">
    <property type="entry name" value="GlgB"/>
    <property type="match status" value="1"/>
</dbReference>
<dbReference type="FunFam" id="3.20.20.80:FF:000003">
    <property type="entry name" value="1,4-alpha-glucan branching enzyme GlgB"/>
    <property type="match status" value="1"/>
</dbReference>
<evidence type="ECO:0000256" key="7">
    <source>
        <dbReference type="ARBA" id="ARBA00022679"/>
    </source>
</evidence>
<dbReference type="InterPro" id="IPR006407">
    <property type="entry name" value="GlgB"/>
</dbReference>
<keyword evidence="7 10" id="KW-0808">Transferase</keyword>
<dbReference type="SUPFAM" id="SSF51445">
    <property type="entry name" value="(Trans)glycosidases"/>
    <property type="match status" value="1"/>
</dbReference>
<dbReference type="PIRSF" id="PIRSF000463">
    <property type="entry name" value="GlgB"/>
    <property type="match status" value="1"/>
</dbReference>
<keyword evidence="5 10" id="KW-0321">Glycogen metabolism</keyword>
<dbReference type="InterPro" id="IPR044143">
    <property type="entry name" value="GlgB_N_E_set_prok"/>
</dbReference>
<dbReference type="GO" id="GO:0004553">
    <property type="term" value="F:hydrolase activity, hydrolyzing O-glycosyl compounds"/>
    <property type="evidence" value="ECO:0007669"/>
    <property type="project" value="InterPro"/>
</dbReference>
<dbReference type="GO" id="GO:0003844">
    <property type="term" value="F:1,4-alpha-glucan branching enzyme activity"/>
    <property type="evidence" value="ECO:0007669"/>
    <property type="project" value="UniProtKB-UniRule"/>
</dbReference>
<dbReference type="Pfam" id="PF00128">
    <property type="entry name" value="Alpha-amylase"/>
    <property type="match status" value="1"/>
</dbReference>
<evidence type="ECO:0000256" key="6">
    <source>
        <dbReference type="ARBA" id="ARBA00022676"/>
    </source>
</evidence>
<evidence type="ECO:0000256" key="10">
    <source>
        <dbReference type="HAMAP-Rule" id="MF_00685"/>
    </source>
</evidence>
<dbReference type="InterPro" id="IPR013780">
    <property type="entry name" value="Glyco_hydro_b"/>
</dbReference>
<dbReference type="InterPro" id="IPR014756">
    <property type="entry name" value="Ig_E-set"/>
</dbReference>
<reference evidence="13 14" key="1">
    <citation type="submission" date="2019-07" db="EMBL/GenBank/DDBJ databases">
        <title>Reinekea sp. strain SSH23 genome sequencing and assembly.</title>
        <authorList>
            <person name="Kim I."/>
        </authorList>
    </citation>
    <scope>NUCLEOTIDE SEQUENCE [LARGE SCALE GENOMIC DNA]</scope>
    <source>
        <strain evidence="13 14">SSH23</strain>
    </source>
</reference>
<feature type="domain" description="Glycosyl hydrolase family 13 catalytic" evidence="12">
    <location>
        <begin position="243"/>
        <end position="604"/>
    </location>
</feature>
<dbReference type="Gene3D" id="3.20.20.80">
    <property type="entry name" value="Glycosidases"/>
    <property type="match status" value="1"/>
</dbReference>
<dbReference type="InterPro" id="IPR017853">
    <property type="entry name" value="GH"/>
</dbReference>
<dbReference type="InterPro" id="IPR013783">
    <property type="entry name" value="Ig-like_fold"/>
</dbReference>
<dbReference type="NCBIfam" id="NF003811">
    <property type="entry name" value="PRK05402.1"/>
    <property type="match status" value="1"/>
</dbReference>
<dbReference type="PANTHER" id="PTHR43651">
    <property type="entry name" value="1,4-ALPHA-GLUCAN-BRANCHING ENZYME"/>
    <property type="match status" value="1"/>
</dbReference>
<dbReference type="Pfam" id="PF02806">
    <property type="entry name" value="Alpha-amylase_C"/>
    <property type="match status" value="1"/>
</dbReference>
<dbReference type="InterPro" id="IPR037439">
    <property type="entry name" value="Branching_enzy"/>
</dbReference>
<evidence type="ECO:0000256" key="3">
    <source>
        <dbReference type="ARBA" id="ARBA00004964"/>
    </source>
</evidence>
<comment type="catalytic activity">
    <reaction evidence="1 10">
        <text>Transfers a segment of a (1-&gt;4)-alpha-D-glucan chain to a primary hydroxy group in a similar glucan chain.</text>
        <dbReference type="EC" id="2.4.1.18"/>
    </reaction>
</comment>
<dbReference type="FunFam" id="2.60.40.1180:FF:000002">
    <property type="entry name" value="1,4-alpha-glucan branching enzyme GlgB"/>
    <property type="match status" value="1"/>
</dbReference>
<comment type="subunit">
    <text evidence="10">Monomer.</text>
</comment>
<dbReference type="SMART" id="SM00642">
    <property type="entry name" value="Aamy"/>
    <property type="match status" value="1"/>
</dbReference>
<dbReference type="AlphaFoldDB" id="A0A5C8Z279"/>
<evidence type="ECO:0000256" key="5">
    <source>
        <dbReference type="ARBA" id="ARBA00022600"/>
    </source>
</evidence>
<dbReference type="Gene3D" id="2.60.40.1180">
    <property type="entry name" value="Golgi alpha-mannosidase II"/>
    <property type="match status" value="1"/>
</dbReference>
<evidence type="ECO:0000256" key="2">
    <source>
        <dbReference type="ARBA" id="ARBA00002953"/>
    </source>
</evidence>
<evidence type="ECO:0000313" key="14">
    <source>
        <dbReference type="Proteomes" id="UP000321764"/>
    </source>
</evidence>
<dbReference type="Proteomes" id="UP000321764">
    <property type="component" value="Unassembled WGS sequence"/>
</dbReference>
<dbReference type="GO" id="GO:0005829">
    <property type="term" value="C:cytosol"/>
    <property type="evidence" value="ECO:0007669"/>
    <property type="project" value="TreeGrafter"/>
</dbReference>
<dbReference type="SUPFAM" id="SSF51011">
    <property type="entry name" value="Glycosyl hydrolase domain"/>
    <property type="match status" value="1"/>
</dbReference>
<evidence type="ECO:0000313" key="13">
    <source>
        <dbReference type="EMBL" id="TXR51331.1"/>
    </source>
</evidence>
<dbReference type="EC" id="2.4.1.18" evidence="10"/>
<dbReference type="Pfam" id="PF02922">
    <property type="entry name" value="CBM_48"/>
    <property type="match status" value="1"/>
</dbReference>
<dbReference type="RefSeq" id="WP_147714826.1">
    <property type="nucleotide sequence ID" value="NZ_VKAD01000003.1"/>
</dbReference>
<evidence type="ECO:0000256" key="1">
    <source>
        <dbReference type="ARBA" id="ARBA00000826"/>
    </source>
</evidence>
<dbReference type="SUPFAM" id="SSF81296">
    <property type="entry name" value="E set domains"/>
    <property type="match status" value="1"/>
</dbReference>
<dbReference type="InterPro" id="IPR006047">
    <property type="entry name" value="GH13_cat_dom"/>
</dbReference>
<organism evidence="13 14">
    <name type="scientific">Reinekea thalattae</name>
    <dbReference type="NCBI Taxonomy" id="2593301"/>
    <lineage>
        <taxon>Bacteria</taxon>
        <taxon>Pseudomonadati</taxon>
        <taxon>Pseudomonadota</taxon>
        <taxon>Gammaproteobacteria</taxon>
        <taxon>Oceanospirillales</taxon>
        <taxon>Saccharospirillaceae</taxon>
        <taxon>Reinekea</taxon>
    </lineage>
</organism>
<evidence type="ECO:0000256" key="9">
    <source>
        <dbReference type="ARBA" id="ARBA00023277"/>
    </source>
</evidence>
<dbReference type="GO" id="GO:0005978">
    <property type="term" value="P:glycogen biosynthetic process"/>
    <property type="evidence" value="ECO:0007669"/>
    <property type="project" value="UniProtKB-UniRule"/>
</dbReference>
<name>A0A5C8Z279_9GAMM</name>
<evidence type="ECO:0000259" key="12">
    <source>
        <dbReference type="SMART" id="SM00642"/>
    </source>
</evidence>
<comment type="pathway">
    <text evidence="3 10">Glycan biosynthesis; glycogen biosynthesis.</text>
</comment>
<dbReference type="UniPathway" id="UPA00164"/>
<protein>
    <recommendedName>
        <fullName evidence="10">1,4-alpha-glucan branching enzyme GlgB</fullName>
        <ecNumber evidence="10">2.4.1.18</ecNumber>
    </recommendedName>
    <alternativeName>
        <fullName evidence="10">1,4-alpha-D-glucan:1,4-alpha-D-glucan 6-glucosyl-transferase</fullName>
    </alternativeName>
    <alternativeName>
        <fullName evidence="10">Alpha-(1-&gt;4)-glucan branching enzyme</fullName>
    </alternativeName>
    <alternativeName>
        <fullName evidence="10">Glycogen branching enzyme</fullName>
        <shortName evidence="10">BE</shortName>
    </alternativeName>
</protein>
<keyword evidence="8 10" id="KW-0320">Glycogen biosynthesis</keyword>
<dbReference type="Gene3D" id="2.60.40.10">
    <property type="entry name" value="Immunoglobulins"/>
    <property type="match status" value="1"/>
</dbReference>
<dbReference type="NCBIfam" id="TIGR01515">
    <property type="entry name" value="branching_enzym"/>
    <property type="match status" value="1"/>
</dbReference>
<proteinExistence type="inferred from homology"/>
<keyword evidence="6 10" id="KW-0328">Glycosyltransferase</keyword>
<feature type="active site" description="Proton donor" evidence="10 11">
    <location>
        <position position="452"/>
    </location>
</feature>
<dbReference type="CDD" id="cd02855">
    <property type="entry name" value="E_set_GBE_prok_N"/>
    <property type="match status" value="1"/>
</dbReference>
<feature type="active site" description="Nucleophile" evidence="10 11">
    <location>
        <position position="399"/>
    </location>
</feature>
<accession>A0A5C8Z279</accession>
<comment type="similarity">
    <text evidence="4 10">Belongs to the glycosyl hydrolase 13 family. GlgB subfamily.</text>
</comment>
<evidence type="ECO:0000256" key="8">
    <source>
        <dbReference type="ARBA" id="ARBA00023056"/>
    </source>
</evidence>